<feature type="transmembrane region" description="Helical" evidence="6">
    <location>
        <begin position="141"/>
        <end position="160"/>
    </location>
</feature>
<keyword evidence="5 6" id="KW-0472">Membrane</keyword>
<evidence type="ECO:0000256" key="6">
    <source>
        <dbReference type="SAM" id="Phobius"/>
    </source>
</evidence>
<dbReference type="EMBL" id="CAFB01000072">
    <property type="protein sequence ID" value="CCD30204.1"/>
    <property type="molecule type" value="Genomic_DNA"/>
</dbReference>
<keyword evidence="2" id="KW-1003">Cell membrane</keyword>
<feature type="transmembrane region" description="Helical" evidence="6">
    <location>
        <begin position="254"/>
        <end position="272"/>
    </location>
</feature>
<organism evidence="8 9">
    <name type="scientific">Candidatus Glomeribacter gigasporarum BEG34</name>
    <dbReference type="NCBI Taxonomy" id="1070319"/>
    <lineage>
        <taxon>Bacteria</taxon>
        <taxon>Pseudomonadati</taxon>
        <taxon>Pseudomonadota</taxon>
        <taxon>Betaproteobacteria</taxon>
        <taxon>Burkholderiales</taxon>
        <taxon>Burkholderiaceae</taxon>
        <taxon>Candidatus Glomeribacter</taxon>
    </lineage>
</organism>
<dbReference type="AlphaFoldDB" id="G2JBP9"/>
<feature type="transmembrane region" description="Helical" evidence="6">
    <location>
        <begin position="189"/>
        <end position="208"/>
    </location>
</feature>
<sequence>MAIDFFNPSLPYILQDLQASQAEIKTLIVVYMGVLGLTQFIYGSYSDRIGRKKPTLISFGIACAGLLCSAIAQDINMLYAARALTAAGTAGCTVISRAIIVDVFSDTRLLKKAFSYFAMSSQISPAFAPLLGGFIQQSYGWRYSFVCLAIITLLSLLFLFKCMEETHFTKGNTREYLTAYKLLIRDFKFVSYSLCSALVFVFTIGYYSVSPFAFHNLGYSPVQNSLFYLSYAAAILAGSWLMGSVLNSLPSRQLYVYTLLLYSAVFFSFFLLDFDQSPFLILLFSFLVGFTSGICAPLALVLSMSEIEINKGAASALQGGIKMFFSGIFMTLFDLMQIKKFSDILIVFVVLITILWGIYSADCFYATRNHKKV</sequence>
<evidence type="ECO:0000256" key="4">
    <source>
        <dbReference type="ARBA" id="ARBA00022989"/>
    </source>
</evidence>
<feature type="transmembrane region" description="Helical" evidence="6">
    <location>
        <begin position="79"/>
        <end position="101"/>
    </location>
</feature>
<gene>
    <name evidence="8" type="ORF">CAGGBEG34_520006</name>
</gene>
<feature type="transmembrane region" description="Helical" evidence="6">
    <location>
        <begin position="228"/>
        <end position="247"/>
    </location>
</feature>
<feature type="transmembrane region" description="Helical" evidence="6">
    <location>
        <begin position="278"/>
        <end position="302"/>
    </location>
</feature>
<dbReference type="InterPro" id="IPR036259">
    <property type="entry name" value="MFS_trans_sf"/>
</dbReference>
<accession>G2JBP9</accession>
<evidence type="ECO:0000256" key="1">
    <source>
        <dbReference type="ARBA" id="ARBA00004651"/>
    </source>
</evidence>
<evidence type="ECO:0000256" key="5">
    <source>
        <dbReference type="ARBA" id="ARBA00023136"/>
    </source>
</evidence>
<proteinExistence type="predicted"/>
<evidence type="ECO:0000259" key="7">
    <source>
        <dbReference type="PROSITE" id="PS50850"/>
    </source>
</evidence>
<dbReference type="GO" id="GO:0005886">
    <property type="term" value="C:plasma membrane"/>
    <property type="evidence" value="ECO:0007669"/>
    <property type="project" value="UniProtKB-SubCell"/>
</dbReference>
<feature type="transmembrane region" description="Helical" evidence="6">
    <location>
        <begin position="55"/>
        <end position="73"/>
    </location>
</feature>
<dbReference type="Pfam" id="PF07690">
    <property type="entry name" value="MFS_1"/>
    <property type="match status" value="1"/>
</dbReference>
<dbReference type="PROSITE" id="PS50850">
    <property type="entry name" value="MFS"/>
    <property type="match status" value="1"/>
</dbReference>
<dbReference type="InterPro" id="IPR050189">
    <property type="entry name" value="MFS_Efflux_Transporters"/>
</dbReference>
<dbReference type="GO" id="GO:0022857">
    <property type="term" value="F:transmembrane transporter activity"/>
    <property type="evidence" value="ECO:0007669"/>
    <property type="project" value="InterPro"/>
</dbReference>
<feature type="transmembrane region" description="Helical" evidence="6">
    <location>
        <begin position="24"/>
        <end position="43"/>
    </location>
</feature>
<dbReference type="STRING" id="1070319.CAGGBEG34_520006"/>
<dbReference type="eggNOG" id="COG2814">
    <property type="taxonomic scope" value="Bacteria"/>
</dbReference>
<dbReference type="InterPro" id="IPR011701">
    <property type="entry name" value="MFS"/>
</dbReference>
<dbReference type="SUPFAM" id="SSF103473">
    <property type="entry name" value="MFS general substrate transporter"/>
    <property type="match status" value="1"/>
</dbReference>
<name>G2JBP9_9BURK</name>
<dbReference type="Proteomes" id="UP000054051">
    <property type="component" value="Unassembled WGS sequence"/>
</dbReference>
<evidence type="ECO:0000256" key="3">
    <source>
        <dbReference type="ARBA" id="ARBA00022692"/>
    </source>
</evidence>
<feature type="transmembrane region" description="Helical" evidence="6">
    <location>
        <begin position="113"/>
        <end position="135"/>
    </location>
</feature>
<comment type="caution">
    <text evidence="8">The sequence shown here is derived from an EMBL/GenBank/DDBJ whole genome shotgun (WGS) entry which is preliminary data.</text>
</comment>
<keyword evidence="3 6" id="KW-0812">Transmembrane</keyword>
<keyword evidence="4 6" id="KW-1133">Transmembrane helix</keyword>
<reference evidence="8 9" key="1">
    <citation type="submission" date="2011-08" db="EMBL/GenBank/DDBJ databases">
        <title>The genome of the obligate endobacterium of an arbuscular mycorrhizal fungus reveals an interphylum network of nutritional interactions.</title>
        <authorList>
            <person name="Ghignone S."/>
            <person name="Salvioli A."/>
            <person name="Anca I."/>
            <person name="Lumini E."/>
            <person name="Ortu G."/>
            <person name="Petiti L."/>
            <person name="Cruveiller S."/>
            <person name="Bianciotto V."/>
            <person name="Piffanelli P."/>
            <person name="Lanfranco L."/>
            <person name="Bonfante P."/>
        </authorList>
    </citation>
    <scope>NUCLEOTIDE SEQUENCE [LARGE SCALE GENOMIC DNA]</scope>
    <source>
        <strain evidence="8 9">BEG34</strain>
    </source>
</reference>
<comment type="subcellular location">
    <subcellularLocation>
        <location evidence="1">Cell membrane</location>
        <topology evidence="1">Multi-pass membrane protein</topology>
    </subcellularLocation>
</comment>
<keyword evidence="9" id="KW-1185">Reference proteome</keyword>
<evidence type="ECO:0000313" key="8">
    <source>
        <dbReference type="EMBL" id="CCD30204.1"/>
    </source>
</evidence>
<feature type="transmembrane region" description="Helical" evidence="6">
    <location>
        <begin position="314"/>
        <end position="333"/>
    </location>
</feature>
<protein>
    <submittedName>
        <fullName evidence="8">Putative major facilitator superfamily (MFS) transport protein</fullName>
    </submittedName>
</protein>
<feature type="transmembrane region" description="Helical" evidence="6">
    <location>
        <begin position="345"/>
        <end position="367"/>
    </location>
</feature>
<feature type="domain" description="Major facilitator superfamily (MFS) profile" evidence="7">
    <location>
        <begin position="1"/>
        <end position="368"/>
    </location>
</feature>
<evidence type="ECO:0000256" key="2">
    <source>
        <dbReference type="ARBA" id="ARBA00022475"/>
    </source>
</evidence>
<dbReference type="Gene3D" id="1.20.1720.10">
    <property type="entry name" value="Multidrug resistance protein D"/>
    <property type="match status" value="1"/>
</dbReference>
<dbReference type="PANTHER" id="PTHR43124:SF3">
    <property type="entry name" value="CHLORAMPHENICOL EFFLUX PUMP RV0191"/>
    <property type="match status" value="1"/>
</dbReference>
<dbReference type="PANTHER" id="PTHR43124">
    <property type="entry name" value="PURINE EFFLUX PUMP PBUE"/>
    <property type="match status" value="1"/>
</dbReference>
<dbReference type="InterPro" id="IPR020846">
    <property type="entry name" value="MFS_dom"/>
</dbReference>
<evidence type="ECO:0000313" key="9">
    <source>
        <dbReference type="Proteomes" id="UP000054051"/>
    </source>
</evidence>